<name>A0A565BJX8_9BRAS</name>
<evidence type="ECO:0000313" key="3">
    <source>
        <dbReference type="Proteomes" id="UP000489600"/>
    </source>
</evidence>
<proteinExistence type="predicted"/>
<dbReference type="Proteomes" id="UP000489600">
    <property type="component" value="Unassembled WGS sequence"/>
</dbReference>
<dbReference type="EMBL" id="CABITT030000004">
    <property type="protein sequence ID" value="VVB01936.1"/>
    <property type="molecule type" value="Genomic_DNA"/>
</dbReference>
<evidence type="ECO:0000313" key="2">
    <source>
        <dbReference type="EMBL" id="VVB01936.1"/>
    </source>
</evidence>
<evidence type="ECO:0000256" key="1">
    <source>
        <dbReference type="SAM" id="MobiDB-lite"/>
    </source>
</evidence>
<protein>
    <submittedName>
        <fullName evidence="2">Uncharacterized protein</fullName>
    </submittedName>
</protein>
<keyword evidence="3" id="KW-1185">Reference proteome</keyword>
<accession>A0A565BJX8</accession>
<organism evidence="2 3">
    <name type="scientific">Arabis nemorensis</name>
    <dbReference type="NCBI Taxonomy" id="586526"/>
    <lineage>
        <taxon>Eukaryota</taxon>
        <taxon>Viridiplantae</taxon>
        <taxon>Streptophyta</taxon>
        <taxon>Embryophyta</taxon>
        <taxon>Tracheophyta</taxon>
        <taxon>Spermatophyta</taxon>
        <taxon>Magnoliopsida</taxon>
        <taxon>eudicotyledons</taxon>
        <taxon>Gunneridae</taxon>
        <taxon>Pentapetalae</taxon>
        <taxon>rosids</taxon>
        <taxon>malvids</taxon>
        <taxon>Brassicales</taxon>
        <taxon>Brassicaceae</taxon>
        <taxon>Arabideae</taxon>
        <taxon>Arabis</taxon>
    </lineage>
</organism>
<reference evidence="2" key="1">
    <citation type="submission" date="2019-07" db="EMBL/GenBank/DDBJ databases">
        <authorList>
            <person name="Dittberner H."/>
        </authorList>
    </citation>
    <scope>NUCLEOTIDE SEQUENCE [LARGE SCALE GENOMIC DNA]</scope>
</reference>
<feature type="region of interest" description="Disordered" evidence="1">
    <location>
        <begin position="57"/>
        <end position="86"/>
    </location>
</feature>
<gene>
    <name evidence="2" type="ORF">ANE_LOCUS12380</name>
</gene>
<sequence>MLVDMDYDLLEDAVSQRKMVPVTRDEGPARVDKGKGIMTNAKMQREPFLEKIVGPMGMESGVKLPPHAGADPADESSSDESIFLGA</sequence>
<dbReference type="AlphaFoldDB" id="A0A565BJX8"/>
<comment type="caution">
    <text evidence="2">The sequence shown here is derived from an EMBL/GenBank/DDBJ whole genome shotgun (WGS) entry which is preliminary data.</text>
</comment>